<reference evidence="6" key="2">
    <citation type="submission" date="2015-01" db="EMBL/GenBank/DDBJ databases">
        <title>Evolutionary Origins and Diversification of the Mycorrhizal Mutualists.</title>
        <authorList>
            <consortium name="DOE Joint Genome Institute"/>
            <consortium name="Mycorrhizal Genomics Consortium"/>
            <person name="Kohler A."/>
            <person name="Kuo A."/>
            <person name="Nagy L.G."/>
            <person name="Floudas D."/>
            <person name="Copeland A."/>
            <person name="Barry K.W."/>
            <person name="Cichocki N."/>
            <person name="Veneault-Fourrey C."/>
            <person name="LaButti K."/>
            <person name="Lindquist E.A."/>
            <person name="Lipzen A."/>
            <person name="Lundell T."/>
            <person name="Morin E."/>
            <person name="Murat C."/>
            <person name="Riley R."/>
            <person name="Ohm R."/>
            <person name="Sun H."/>
            <person name="Tunlid A."/>
            <person name="Henrissat B."/>
            <person name="Grigoriev I.V."/>
            <person name="Hibbett D.S."/>
            <person name="Martin F."/>
        </authorList>
    </citation>
    <scope>NUCLEOTIDE SEQUENCE [LARGE SCALE GENOMIC DNA]</scope>
    <source>
        <strain evidence="6">Zn</strain>
    </source>
</reference>
<dbReference type="PANTHER" id="PTHR33927:SF5">
    <property type="entry name" value="ENZYME, PUTATIVE (AFU_ORTHOLOGUE AFUA_8G01222)-RELATED"/>
    <property type="match status" value="1"/>
</dbReference>
<protein>
    <recommendedName>
        <fullName evidence="4">AMP-dependent synthetase/ligase domain-containing protein</fullName>
    </recommendedName>
</protein>
<feature type="domain" description="AMP-dependent synthetase/ligase" evidence="4">
    <location>
        <begin position="40"/>
        <end position="371"/>
    </location>
</feature>
<dbReference type="InterPro" id="IPR045851">
    <property type="entry name" value="AMP-bd_C_sf"/>
</dbReference>
<keyword evidence="3" id="KW-0472">Membrane</keyword>
<dbReference type="InterPro" id="IPR052979">
    <property type="entry name" value="Adenylate-forming_domain"/>
</dbReference>
<reference evidence="5 6" key="1">
    <citation type="submission" date="2014-04" db="EMBL/GenBank/DDBJ databases">
        <authorList>
            <consortium name="DOE Joint Genome Institute"/>
            <person name="Kuo A."/>
            <person name="Martino E."/>
            <person name="Perotto S."/>
            <person name="Kohler A."/>
            <person name="Nagy L.G."/>
            <person name="Floudas D."/>
            <person name="Copeland A."/>
            <person name="Barry K.W."/>
            <person name="Cichocki N."/>
            <person name="Veneault-Fourrey C."/>
            <person name="LaButti K."/>
            <person name="Lindquist E.A."/>
            <person name="Lipzen A."/>
            <person name="Lundell T."/>
            <person name="Morin E."/>
            <person name="Murat C."/>
            <person name="Sun H."/>
            <person name="Tunlid A."/>
            <person name="Henrissat B."/>
            <person name="Grigoriev I.V."/>
            <person name="Hibbett D.S."/>
            <person name="Martin F."/>
            <person name="Nordberg H.P."/>
            <person name="Cantor M.N."/>
            <person name="Hua S.X."/>
        </authorList>
    </citation>
    <scope>NUCLEOTIDE SEQUENCE [LARGE SCALE GENOMIC DNA]</scope>
    <source>
        <strain evidence="5 6">Zn</strain>
    </source>
</reference>
<keyword evidence="1" id="KW-0596">Phosphopantetheine</keyword>
<keyword evidence="3" id="KW-1133">Transmembrane helix</keyword>
<feature type="transmembrane region" description="Helical" evidence="3">
    <location>
        <begin position="578"/>
        <end position="598"/>
    </location>
</feature>
<dbReference type="Gene3D" id="3.40.50.12780">
    <property type="entry name" value="N-terminal domain of ligase-like"/>
    <property type="match status" value="1"/>
</dbReference>
<dbReference type="NCBIfam" id="TIGR01733">
    <property type="entry name" value="AA-adenyl-dom"/>
    <property type="match status" value="1"/>
</dbReference>
<dbReference type="EMBL" id="KN832879">
    <property type="protein sequence ID" value="KIM99283.1"/>
    <property type="molecule type" value="Genomic_DNA"/>
</dbReference>
<dbReference type="Gene3D" id="3.30.300.30">
    <property type="match status" value="1"/>
</dbReference>
<proteinExistence type="predicted"/>
<feature type="transmembrane region" description="Helical" evidence="3">
    <location>
        <begin position="655"/>
        <end position="676"/>
    </location>
</feature>
<keyword evidence="3" id="KW-0812">Transmembrane</keyword>
<evidence type="ECO:0000256" key="1">
    <source>
        <dbReference type="ARBA" id="ARBA00022450"/>
    </source>
</evidence>
<dbReference type="InterPro" id="IPR042099">
    <property type="entry name" value="ANL_N_sf"/>
</dbReference>
<dbReference type="AlphaFoldDB" id="A0A0C3CK10"/>
<evidence type="ECO:0000313" key="6">
    <source>
        <dbReference type="Proteomes" id="UP000054321"/>
    </source>
</evidence>
<evidence type="ECO:0000256" key="2">
    <source>
        <dbReference type="ARBA" id="ARBA00022553"/>
    </source>
</evidence>
<dbReference type="InterPro" id="IPR010071">
    <property type="entry name" value="AA_adenyl_dom"/>
</dbReference>
<gene>
    <name evidence="5" type="ORF">OIDMADRAFT_126646</name>
</gene>
<sequence length="984" mass="108001">MTFFFRGIEGLAFSDQLRFNQFATGPVTTPRLELIHKAFEGVVDRQPNVVALEHDGCHLTYNELEKESNILANRLISMGLAPRQRVCLVVQRSLLMVTAMLAVLKCGCQYIPLDGQVTPESALQHVMEDTQAPFVLCLMKFHAKILQCCQPGTIVITLDSPSAVPGSSIRPHVMTCKSDGAYAIYTSGSTGPPKGVDISHSNVTNLLCNYPGNLNIGSGTLVAQLLSISFDMGQWEILGALVNGGTLLIRTSDWKSVLKRAHTVISTPSILATFVRDESPNIKVVAVAGEPCPQALADDWSQQAEFYNCCGPTEVTIVNTMHKHKAGAELTIGKPVPNTRVYILDENEQPVPIGATGYMWVGGAAVSRGYLNLPELTATRYKYDRFRDDGLSRMFNTGDLCQWRPDGSIFHEGRADDQVKIKGFRVELDSVAASIEATPGVRKACVIFSEKLLWGFYSGPEYIDPAVVRSVVAKRQPYYAVPSKLFFQETLHMTSNGKLDKKALLASVKSNGPEGFSPIAMLPAAVLPVQKAEEHIAITPLGSCPSSMESAESLEKLALPEKKGRHGLRSLRHRIFSLYRRFFSVVFAANLITAILIIRSGAEGRALQNISTAVAANLVVSVLMRQELVVNALFRMACSIPTSAPMWLRRNCAKVYHIGGIHSGCAVASTIWFVIFTIKATLKHTDPPILVVSYLIALLLLCMCAAAHPTLRQKYHNQFELVHRFAGWTALILFWVQLIIATDSSRGPQPIGAALTSSPSFWLLLTATFSIILPWLNLRRVPVRADVLSPHAVRLYFTYTTPVAGTAIRLSKRPLVEWHAFATIAQPDTKEFSVLVSNAGDWTNSQIKQAPTRIWVRGIPACGVLRIAPLFRKIVLVATGSGIGPCLPVIYAKRVPARIFWSTPFPERNFGSEIIKAVKDADPYAVIHDTKTMGRPDMVSVSWRLFIESGAEAVCIISNKKLTQMVVYAMESRGIPAFGAIFDS</sequence>
<dbReference type="HOGENOM" id="CLU_005562_2_0_1"/>
<evidence type="ECO:0000313" key="5">
    <source>
        <dbReference type="EMBL" id="KIM99283.1"/>
    </source>
</evidence>
<dbReference type="Pfam" id="PF00501">
    <property type="entry name" value="AMP-binding"/>
    <property type="match status" value="1"/>
</dbReference>
<organism evidence="5 6">
    <name type="scientific">Oidiodendron maius (strain Zn)</name>
    <dbReference type="NCBI Taxonomy" id="913774"/>
    <lineage>
        <taxon>Eukaryota</taxon>
        <taxon>Fungi</taxon>
        <taxon>Dikarya</taxon>
        <taxon>Ascomycota</taxon>
        <taxon>Pezizomycotina</taxon>
        <taxon>Leotiomycetes</taxon>
        <taxon>Leotiomycetes incertae sedis</taxon>
        <taxon>Myxotrichaceae</taxon>
        <taxon>Oidiodendron</taxon>
    </lineage>
</organism>
<dbReference type="InterPro" id="IPR000873">
    <property type="entry name" value="AMP-dep_synth/lig_dom"/>
</dbReference>
<feature type="transmembrane region" description="Helical" evidence="3">
    <location>
        <begin position="721"/>
        <end position="740"/>
    </location>
</feature>
<dbReference type="PANTHER" id="PTHR33927">
    <property type="entry name" value="TRANSMEMBRANE PROTEIN"/>
    <property type="match status" value="1"/>
</dbReference>
<name>A0A0C3CK10_OIDMZ</name>
<accession>A0A0C3CK10</accession>
<dbReference type="InParanoid" id="A0A0C3CK10"/>
<dbReference type="Proteomes" id="UP000054321">
    <property type="component" value="Unassembled WGS sequence"/>
</dbReference>
<dbReference type="OrthoDB" id="3142841at2759"/>
<evidence type="ECO:0000259" key="4">
    <source>
        <dbReference type="Pfam" id="PF00501"/>
    </source>
</evidence>
<feature type="transmembrane region" description="Helical" evidence="3">
    <location>
        <begin position="688"/>
        <end position="709"/>
    </location>
</feature>
<dbReference type="STRING" id="913774.A0A0C3CK10"/>
<evidence type="ECO:0000256" key="3">
    <source>
        <dbReference type="SAM" id="Phobius"/>
    </source>
</evidence>
<keyword evidence="2" id="KW-0597">Phosphoprotein</keyword>
<feature type="transmembrane region" description="Helical" evidence="3">
    <location>
        <begin position="760"/>
        <end position="778"/>
    </location>
</feature>
<keyword evidence="6" id="KW-1185">Reference proteome</keyword>
<dbReference type="SUPFAM" id="SSF56801">
    <property type="entry name" value="Acetyl-CoA synthetase-like"/>
    <property type="match status" value="1"/>
</dbReference>